<accession>X0U512</accession>
<protein>
    <submittedName>
        <fullName evidence="1">Uncharacterized protein</fullName>
    </submittedName>
</protein>
<gene>
    <name evidence="1" type="ORF">S01H1_43521</name>
</gene>
<comment type="caution">
    <text evidence="1">The sequence shown here is derived from an EMBL/GenBank/DDBJ whole genome shotgun (WGS) entry which is preliminary data.</text>
</comment>
<reference evidence="1" key="1">
    <citation type="journal article" date="2014" name="Front. Microbiol.">
        <title>High frequency of phylogenetically diverse reductive dehalogenase-homologous genes in deep subseafloor sedimentary metagenomes.</title>
        <authorList>
            <person name="Kawai M."/>
            <person name="Futagami T."/>
            <person name="Toyoda A."/>
            <person name="Takaki Y."/>
            <person name="Nishi S."/>
            <person name="Hori S."/>
            <person name="Arai W."/>
            <person name="Tsubouchi T."/>
            <person name="Morono Y."/>
            <person name="Uchiyama I."/>
            <person name="Ito T."/>
            <person name="Fujiyama A."/>
            <person name="Inagaki F."/>
            <person name="Takami H."/>
        </authorList>
    </citation>
    <scope>NUCLEOTIDE SEQUENCE</scope>
    <source>
        <strain evidence="1">Expedition CK06-06</strain>
    </source>
</reference>
<dbReference type="EMBL" id="BARS01027731">
    <property type="protein sequence ID" value="GAG00660.1"/>
    <property type="molecule type" value="Genomic_DNA"/>
</dbReference>
<name>X0U512_9ZZZZ</name>
<feature type="non-terminal residue" evidence="1">
    <location>
        <position position="141"/>
    </location>
</feature>
<evidence type="ECO:0000313" key="1">
    <source>
        <dbReference type="EMBL" id="GAG00660.1"/>
    </source>
</evidence>
<dbReference type="AlphaFoldDB" id="X0U512"/>
<proteinExistence type="predicted"/>
<organism evidence="1">
    <name type="scientific">marine sediment metagenome</name>
    <dbReference type="NCBI Taxonomy" id="412755"/>
    <lineage>
        <taxon>unclassified sequences</taxon>
        <taxon>metagenomes</taxon>
        <taxon>ecological metagenomes</taxon>
    </lineage>
</organism>
<sequence length="141" mass="14856">MKKKNKKNQIRMRFPTILLCCLAIVLCAAPCGAGEVASGETLNVGTEYVNEQINDYLFVFGTVNLYPGAYVDYGIYAFDGSAVNIYAGELGANSFITLLGINSTASTAVVTVYGTGFEVDGKLLDTSATQFTVGVISGGVL</sequence>